<organism evidence="2 3">
    <name type="scientific">Fictibacillus phosphorivorans</name>
    <dbReference type="NCBI Taxonomy" id="1221500"/>
    <lineage>
        <taxon>Bacteria</taxon>
        <taxon>Bacillati</taxon>
        <taxon>Bacillota</taxon>
        <taxon>Bacilli</taxon>
        <taxon>Bacillales</taxon>
        <taxon>Fictibacillaceae</taxon>
        <taxon>Fictibacillus</taxon>
    </lineage>
</organism>
<dbReference type="AlphaFoldDB" id="A0A160IRM2"/>
<keyword evidence="2" id="KW-0540">Nuclease</keyword>
<keyword evidence="2" id="KW-0255">Endonuclease</keyword>
<dbReference type="RefSeq" id="WP_066399483.1">
    <property type="nucleotide sequence ID" value="NZ_CP015378.1"/>
</dbReference>
<feature type="domain" description="Restriction endonuclease type II NgoFVII N-terminal" evidence="1">
    <location>
        <begin position="14"/>
        <end position="155"/>
    </location>
</feature>
<accession>A0A160IRM2</accession>
<dbReference type="Proteomes" id="UP000076623">
    <property type="component" value="Chromosome"/>
</dbReference>
<dbReference type="KEGG" id="fpn:ABE65_021105"/>
<dbReference type="CDD" id="cd09176">
    <property type="entry name" value="PLDc_unchar6"/>
    <property type="match status" value="1"/>
</dbReference>
<protein>
    <submittedName>
        <fullName evidence="2">Restriction endonuclease</fullName>
    </submittedName>
</protein>
<evidence type="ECO:0000259" key="1">
    <source>
        <dbReference type="Pfam" id="PF09565"/>
    </source>
</evidence>
<evidence type="ECO:0000313" key="2">
    <source>
        <dbReference type="EMBL" id="ANC79168.1"/>
    </source>
</evidence>
<dbReference type="Pfam" id="PF09565">
    <property type="entry name" value="RE_NgoFVII"/>
    <property type="match status" value="1"/>
</dbReference>
<keyword evidence="2" id="KW-0378">Hydrolase</keyword>
<dbReference type="InterPro" id="IPR059166">
    <property type="entry name" value="PLD-like_cat"/>
</dbReference>
<keyword evidence="3" id="KW-1185">Reference proteome</keyword>
<dbReference type="InterPro" id="IPR019065">
    <property type="entry name" value="RE_NgoFVII_N"/>
</dbReference>
<gene>
    <name evidence="2" type="ORF">ABE65_021105</name>
</gene>
<reference evidence="2 3" key="1">
    <citation type="submission" date="2016-04" db="EMBL/GenBank/DDBJ databases">
        <title>Complete genome sequence of Fictibacillus phosphorivorans G25-29, a strain toxic to nematodes.</title>
        <authorList>
            <person name="Zheng Z."/>
        </authorList>
    </citation>
    <scope>NUCLEOTIDE SEQUENCE [LARGE SCALE GENOMIC DNA]</scope>
    <source>
        <strain evidence="2 3">G25-29</strain>
    </source>
</reference>
<name>A0A160IRM2_9BACL</name>
<dbReference type="GO" id="GO:0004519">
    <property type="term" value="F:endonuclease activity"/>
    <property type="evidence" value="ECO:0007669"/>
    <property type="project" value="UniProtKB-KW"/>
</dbReference>
<dbReference type="EMBL" id="CP015378">
    <property type="protein sequence ID" value="ANC79168.1"/>
    <property type="molecule type" value="Genomic_DNA"/>
</dbReference>
<dbReference type="SUPFAM" id="SSF56024">
    <property type="entry name" value="Phospholipase D/nuclease"/>
    <property type="match status" value="1"/>
</dbReference>
<evidence type="ECO:0000313" key="3">
    <source>
        <dbReference type="Proteomes" id="UP000076623"/>
    </source>
</evidence>
<sequence length="344" mass="39254">MKVINNLYSNHFNYIKDILVDADELHIISPFLMESFDIFFEEIKDMGLKKISLITTLKDDNLDLLKKSNSLHSFCLNCLTHAIEYKVFIDNKLHGKIYISSKDSVPHQAIITSANFTEAGLGFNHEWGVQIDESNQVRKIIDDLYNVSSHALSNDEISNIISRIDSYTGSSGETRKPKIDLKVSDLIKKKVNVSKSDIRYFIKPVGWSDRPFSTNRSLGNDIEKLHFSKRKPSAVRVGDILICYAVGTTKLLGYYEVIEEPVFLKNADRWPWEVRAKNLSIEFSNRWNHFNNTIKSIKDTYDSNAPITFVGGKSLGALNFGADRIRLNEQFAQHVISLIKKSVE</sequence>
<proteinExistence type="predicted"/>
<dbReference type="Gene3D" id="3.30.870.10">
    <property type="entry name" value="Endonuclease Chain A"/>
    <property type="match status" value="1"/>
</dbReference>